<proteinExistence type="predicted"/>
<dbReference type="InterPro" id="IPR025543">
    <property type="entry name" value="Dodecin-like"/>
</dbReference>
<dbReference type="AlphaFoldDB" id="K8X1K4"/>
<feature type="signal peptide" evidence="2">
    <location>
        <begin position="1"/>
        <end position="20"/>
    </location>
</feature>
<keyword evidence="5" id="KW-1185">Reference proteome</keyword>
<dbReference type="InterPro" id="IPR010854">
    <property type="entry name" value="YdgH/BhsA/McbA-like_dom"/>
</dbReference>
<dbReference type="InterPro" id="IPR036275">
    <property type="entry name" value="YdgH-like_sf"/>
</dbReference>
<dbReference type="SUPFAM" id="SSF159871">
    <property type="entry name" value="YdgH-like"/>
    <property type="match status" value="1"/>
</dbReference>
<comment type="caution">
    <text evidence="4">The sequence shown here is derived from an EMBL/GenBank/DDBJ whole genome shotgun (WGS) entry which is preliminary data.</text>
</comment>
<dbReference type="PATRIC" id="fig|1141662.3.peg.836"/>
<dbReference type="RefSeq" id="WP_008910863.1">
    <property type="nucleotide sequence ID" value="NZ_KB233222.1"/>
</dbReference>
<name>K8X1K4_9GAMM</name>
<dbReference type="EMBL" id="AKKL01000014">
    <property type="protein sequence ID" value="EKT63532.1"/>
    <property type="molecule type" value="Genomic_DNA"/>
</dbReference>
<keyword evidence="1 2" id="KW-0732">Signal</keyword>
<accession>K8X1K4</accession>
<dbReference type="Proteomes" id="UP000009336">
    <property type="component" value="Unassembled WGS sequence"/>
</dbReference>
<gene>
    <name evidence="4" type="ORF">OOA_04127</name>
</gene>
<evidence type="ECO:0000313" key="5">
    <source>
        <dbReference type="Proteomes" id="UP000009336"/>
    </source>
</evidence>
<feature type="domain" description="YdgH/BhsA/McbA-like" evidence="3">
    <location>
        <begin position="39"/>
        <end position="88"/>
    </location>
</feature>
<evidence type="ECO:0000256" key="1">
    <source>
        <dbReference type="ARBA" id="ARBA00022729"/>
    </source>
</evidence>
<sequence length="88" mass="9473">MKKIASALLITLLASSYAMAATEISANEAKEKNLILVDTVNHTDRTVTQCAELVSKEADSKGAKFYVIKEVIPIGKGSDVSIKADIYK</sequence>
<evidence type="ECO:0000259" key="3">
    <source>
        <dbReference type="Pfam" id="PF07338"/>
    </source>
</evidence>
<reference evidence="4 5" key="1">
    <citation type="journal article" date="2012" name="BMC Genomics">
        <title>Comparative genomics of bacteria in the genus Providencia isolated from wild Drosophila melanogaster.</title>
        <authorList>
            <person name="Galac M.R."/>
            <person name="Lazzaro B.P."/>
        </authorList>
    </citation>
    <scope>NUCLEOTIDE SEQUENCE [LARGE SCALE GENOMIC DNA]</scope>
    <source>
        <strain evidence="4 5">DSM 19968</strain>
    </source>
</reference>
<dbReference type="Pfam" id="PF07338">
    <property type="entry name" value="YdgH_BhsA-like"/>
    <property type="match status" value="1"/>
</dbReference>
<dbReference type="Gene3D" id="3.30.1660.10">
    <property type="entry name" value="Flavin-binding protein dodecin"/>
    <property type="match status" value="1"/>
</dbReference>
<organism evidence="4 5">
    <name type="scientific">Providencia burhodogranariea DSM 19968</name>
    <dbReference type="NCBI Taxonomy" id="1141662"/>
    <lineage>
        <taxon>Bacteria</taxon>
        <taxon>Pseudomonadati</taxon>
        <taxon>Pseudomonadota</taxon>
        <taxon>Gammaproteobacteria</taxon>
        <taxon>Enterobacterales</taxon>
        <taxon>Morganellaceae</taxon>
        <taxon>Providencia</taxon>
    </lineage>
</organism>
<evidence type="ECO:0000256" key="2">
    <source>
        <dbReference type="SAM" id="SignalP"/>
    </source>
</evidence>
<protein>
    <recommendedName>
        <fullName evidence="3">YdgH/BhsA/McbA-like domain-containing protein</fullName>
    </recommendedName>
</protein>
<feature type="chain" id="PRO_5003922064" description="YdgH/BhsA/McbA-like domain-containing protein" evidence="2">
    <location>
        <begin position="21"/>
        <end position="88"/>
    </location>
</feature>
<dbReference type="HOGENOM" id="CLU_2449286_0_0_6"/>
<evidence type="ECO:0000313" key="4">
    <source>
        <dbReference type="EMBL" id="EKT63532.1"/>
    </source>
</evidence>